<evidence type="ECO:0000313" key="1">
    <source>
        <dbReference type="EMBL" id="KKL73567.1"/>
    </source>
</evidence>
<dbReference type="EMBL" id="LAZR01024919">
    <property type="protein sequence ID" value="KKL73567.1"/>
    <property type="molecule type" value="Genomic_DNA"/>
</dbReference>
<sequence>MSESLKERWISAYLKDLFKLFQKKKLEWSHHKDRKELTFLIKNKQIIFHYDTVEIFPLDSGKN</sequence>
<comment type="caution">
    <text evidence="1">The sequence shown here is derived from an EMBL/GenBank/DDBJ whole genome shotgun (WGS) entry which is preliminary data.</text>
</comment>
<accession>A0A0F9HER2</accession>
<gene>
    <name evidence="1" type="ORF">LCGC14_2073560</name>
</gene>
<dbReference type="AlphaFoldDB" id="A0A0F9HER2"/>
<name>A0A0F9HER2_9ZZZZ</name>
<organism evidence="1">
    <name type="scientific">marine sediment metagenome</name>
    <dbReference type="NCBI Taxonomy" id="412755"/>
    <lineage>
        <taxon>unclassified sequences</taxon>
        <taxon>metagenomes</taxon>
        <taxon>ecological metagenomes</taxon>
    </lineage>
</organism>
<reference evidence="1" key="1">
    <citation type="journal article" date="2015" name="Nature">
        <title>Complex archaea that bridge the gap between prokaryotes and eukaryotes.</title>
        <authorList>
            <person name="Spang A."/>
            <person name="Saw J.H."/>
            <person name="Jorgensen S.L."/>
            <person name="Zaremba-Niedzwiedzka K."/>
            <person name="Martijn J."/>
            <person name="Lind A.E."/>
            <person name="van Eijk R."/>
            <person name="Schleper C."/>
            <person name="Guy L."/>
            <person name="Ettema T.J."/>
        </authorList>
    </citation>
    <scope>NUCLEOTIDE SEQUENCE</scope>
</reference>
<protein>
    <submittedName>
        <fullName evidence="1">Uncharacterized protein</fullName>
    </submittedName>
</protein>
<proteinExistence type="predicted"/>